<comment type="caution">
    <text evidence="2">The sequence shown here is derived from an EMBL/GenBank/DDBJ whole genome shotgun (WGS) entry which is preliminary data.</text>
</comment>
<evidence type="ECO:0000313" key="2">
    <source>
        <dbReference type="EMBL" id="CAE6441621.1"/>
    </source>
</evidence>
<protein>
    <submittedName>
        <fullName evidence="2">Uncharacterized protein</fullName>
    </submittedName>
</protein>
<accession>A0A8H3G8N2</accession>
<dbReference type="Proteomes" id="UP000663846">
    <property type="component" value="Unassembled WGS sequence"/>
</dbReference>
<reference evidence="2" key="1">
    <citation type="submission" date="2021-01" db="EMBL/GenBank/DDBJ databases">
        <authorList>
            <person name="Kaushik A."/>
        </authorList>
    </citation>
    <scope>NUCLEOTIDE SEQUENCE</scope>
    <source>
        <strain evidence="2">AG1-1C</strain>
    </source>
</reference>
<proteinExistence type="predicted"/>
<feature type="compositionally biased region" description="Polar residues" evidence="1">
    <location>
        <begin position="163"/>
        <end position="173"/>
    </location>
</feature>
<feature type="non-terminal residue" evidence="2">
    <location>
        <position position="1"/>
    </location>
</feature>
<evidence type="ECO:0000256" key="1">
    <source>
        <dbReference type="SAM" id="MobiDB-lite"/>
    </source>
</evidence>
<feature type="compositionally biased region" description="Basic residues" evidence="1">
    <location>
        <begin position="178"/>
        <end position="187"/>
    </location>
</feature>
<gene>
    <name evidence="2" type="ORF">RDB_LOCUS130892</name>
</gene>
<feature type="region of interest" description="Disordered" evidence="1">
    <location>
        <begin position="155"/>
        <end position="206"/>
    </location>
</feature>
<evidence type="ECO:0000313" key="3">
    <source>
        <dbReference type="Proteomes" id="UP000663846"/>
    </source>
</evidence>
<dbReference type="EMBL" id="CAJMWS010000402">
    <property type="protein sequence ID" value="CAE6441621.1"/>
    <property type="molecule type" value="Genomic_DNA"/>
</dbReference>
<sequence>MSDVGTSLVRWASFIEGPYQCSASSKYLETKLKTFTDVPLEKTLNESNFNNPVIPKLLDSTRLGEPGGGNSSGRAVKPQFKRQELLLKGTYAAVASRGKSMPRIVEPLLTLDTSTLPPADDIPWKIVVRKKNEKQHFPLTHAAFNEPRERYGLPLRNPEQVKRNPTTQNQYGQETFRKKTRRKKHRVGPPSEPHSPMAGSSVGVTPEPQSDDIFFGILQQTNSDNLETWWRILGFEKTWRGSIRVAKYIKALEAVGFTRRNGDGSQVTFNPPIKFERSRQGLRLPPITLHIPHSASIEDVELRDKRKSIKENYPIL</sequence>
<name>A0A8H3G8N2_9AGAM</name>
<organism evidence="2 3">
    <name type="scientific">Rhizoctonia solani</name>
    <dbReference type="NCBI Taxonomy" id="456999"/>
    <lineage>
        <taxon>Eukaryota</taxon>
        <taxon>Fungi</taxon>
        <taxon>Dikarya</taxon>
        <taxon>Basidiomycota</taxon>
        <taxon>Agaricomycotina</taxon>
        <taxon>Agaricomycetes</taxon>
        <taxon>Cantharellales</taxon>
        <taxon>Ceratobasidiaceae</taxon>
        <taxon>Rhizoctonia</taxon>
    </lineage>
</organism>
<dbReference type="AlphaFoldDB" id="A0A8H3G8N2"/>